<accession>A0AAD5QCR4</accession>
<organism evidence="1 2">
    <name type="scientific">Pythium insidiosum</name>
    <name type="common">Pythiosis disease agent</name>
    <dbReference type="NCBI Taxonomy" id="114742"/>
    <lineage>
        <taxon>Eukaryota</taxon>
        <taxon>Sar</taxon>
        <taxon>Stramenopiles</taxon>
        <taxon>Oomycota</taxon>
        <taxon>Peronosporomycetes</taxon>
        <taxon>Pythiales</taxon>
        <taxon>Pythiaceae</taxon>
        <taxon>Pythium</taxon>
    </lineage>
</organism>
<dbReference type="InterPro" id="IPR011989">
    <property type="entry name" value="ARM-like"/>
</dbReference>
<proteinExistence type="predicted"/>
<evidence type="ECO:0000313" key="1">
    <source>
        <dbReference type="EMBL" id="KAJ0409271.1"/>
    </source>
</evidence>
<dbReference type="Pfam" id="PF00514">
    <property type="entry name" value="Arm"/>
    <property type="match status" value="1"/>
</dbReference>
<sequence>MTSTSLMRLDFLQTSKGSASCTNRFDPEMLQAMPKLLHDKAGRVKLVNAGIIAVLMECLDESNDSLACHEALWVLQTLAVDVRTHGAFADSCVIARFLLAIKRNVPADTSAVMLQILQVLVISPQLQRRFIEHNGVQIMLHLLQTGGKSEKEAAALLLWIVANDTTAHDALAASETTATLVGFLRHSNDDDLLDAALATLLLLAEHDACLLQMRQLGLSQLLQSRQRYAREVFAMRSRMLHARLAP</sequence>
<dbReference type="AlphaFoldDB" id="A0AAD5QCR4"/>
<dbReference type="SUPFAM" id="SSF48371">
    <property type="entry name" value="ARM repeat"/>
    <property type="match status" value="1"/>
</dbReference>
<dbReference type="Proteomes" id="UP001209570">
    <property type="component" value="Unassembled WGS sequence"/>
</dbReference>
<comment type="caution">
    <text evidence="1">The sequence shown here is derived from an EMBL/GenBank/DDBJ whole genome shotgun (WGS) entry which is preliminary data.</text>
</comment>
<gene>
    <name evidence="1" type="ORF">P43SY_006768</name>
</gene>
<keyword evidence="2" id="KW-1185">Reference proteome</keyword>
<evidence type="ECO:0000313" key="2">
    <source>
        <dbReference type="Proteomes" id="UP001209570"/>
    </source>
</evidence>
<dbReference type="InterPro" id="IPR016024">
    <property type="entry name" value="ARM-type_fold"/>
</dbReference>
<dbReference type="Gene3D" id="1.25.10.10">
    <property type="entry name" value="Leucine-rich Repeat Variant"/>
    <property type="match status" value="1"/>
</dbReference>
<protein>
    <submittedName>
        <fullName evidence="1">Uncharacterized protein</fullName>
    </submittedName>
</protein>
<name>A0AAD5QCR4_PYTIN</name>
<dbReference type="InterPro" id="IPR000225">
    <property type="entry name" value="Armadillo"/>
</dbReference>
<reference evidence="1" key="1">
    <citation type="submission" date="2021-12" db="EMBL/GenBank/DDBJ databases">
        <title>Prjna785345.</title>
        <authorList>
            <person name="Rujirawat T."/>
            <person name="Krajaejun T."/>
        </authorList>
    </citation>
    <scope>NUCLEOTIDE SEQUENCE</scope>
    <source>
        <strain evidence="1">Pi057C3</strain>
    </source>
</reference>
<dbReference type="EMBL" id="JAKCXM010000005">
    <property type="protein sequence ID" value="KAJ0409271.1"/>
    <property type="molecule type" value="Genomic_DNA"/>
</dbReference>
<dbReference type="SMART" id="SM00185">
    <property type="entry name" value="ARM"/>
    <property type="match status" value="3"/>
</dbReference>